<accession>A0A4U0Y0M6</accession>
<dbReference type="GO" id="GO:0016020">
    <property type="term" value="C:membrane"/>
    <property type="evidence" value="ECO:0007669"/>
    <property type="project" value="UniProtKB-SubCell"/>
</dbReference>
<evidence type="ECO:0000256" key="4">
    <source>
        <dbReference type="ARBA" id="ARBA00022989"/>
    </source>
</evidence>
<keyword evidence="5 6" id="KW-0472">Membrane</keyword>
<feature type="transmembrane region" description="Helical" evidence="6">
    <location>
        <begin position="209"/>
        <end position="227"/>
    </location>
</feature>
<dbReference type="InterPro" id="IPR002293">
    <property type="entry name" value="AA/rel_permease1"/>
</dbReference>
<dbReference type="AlphaFoldDB" id="A0A4U0Y0M6"/>
<dbReference type="Pfam" id="PF13520">
    <property type="entry name" value="AA_permease_2"/>
    <property type="match status" value="1"/>
</dbReference>
<dbReference type="PANTHER" id="PTHR45649">
    <property type="entry name" value="AMINO-ACID PERMEASE BAT1"/>
    <property type="match status" value="1"/>
</dbReference>
<feature type="transmembrane region" description="Helical" evidence="6">
    <location>
        <begin position="47"/>
        <end position="65"/>
    </location>
</feature>
<dbReference type="Gene3D" id="1.20.1740.10">
    <property type="entry name" value="Amino acid/polyamine transporter I"/>
    <property type="match status" value="1"/>
</dbReference>
<evidence type="ECO:0008006" key="9">
    <source>
        <dbReference type="Google" id="ProtNLM"/>
    </source>
</evidence>
<evidence type="ECO:0000256" key="5">
    <source>
        <dbReference type="ARBA" id="ARBA00023136"/>
    </source>
</evidence>
<evidence type="ECO:0000256" key="2">
    <source>
        <dbReference type="ARBA" id="ARBA00022448"/>
    </source>
</evidence>
<keyword evidence="3 6" id="KW-0812">Transmembrane</keyword>
<dbReference type="STRING" id="329884.A0A4U0Y0M6"/>
<organism evidence="7 8">
    <name type="scientific">Friedmanniomyces simplex</name>
    <dbReference type="NCBI Taxonomy" id="329884"/>
    <lineage>
        <taxon>Eukaryota</taxon>
        <taxon>Fungi</taxon>
        <taxon>Dikarya</taxon>
        <taxon>Ascomycota</taxon>
        <taxon>Pezizomycotina</taxon>
        <taxon>Dothideomycetes</taxon>
        <taxon>Dothideomycetidae</taxon>
        <taxon>Mycosphaerellales</taxon>
        <taxon>Teratosphaeriaceae</taxon>
        <taxon>Friedmanniomyces</taxon>
    </lineage>
</organism>
<name>A0A4U0Y0M6_9PEZI</name>
<feature type="transmembrane region" description="Helical" evidence="6">
    <location>
        <begin position="124"/>
        <end position="150"/>
    </location>
</feature>
<keyword evidence="2" id="KW-0813">Transport</keyword>
<feature type="transmembrane region" description="Helical" evidence="6">
    <location>
        <begin position="233"/>
        <end position="255"/>
    </location>
</feature>
<dbReference type="PIRSF" id="PIRSF006060">
    <property type="entry name" value="AA_transporter"/>
    <property type="match status" value="1"/>
</dbReference>
<dbReference type="EMBL" id="NAJQ01000030">
    <property type="protein sequence ID" value="TKA82591.1"/>
    <property type="molecule type" value="Genomic_DNA"/>
</dbReference>
<dbReference type="PANTHER" id="PTHR45649:SF2">
    <property type="entry name" value="ACID PERMEASE, PUTATIVE-RELATED"/>
    <property type="match status" value="1"/>
</dbReference>
<comment type="subcellular location">
    <subcellularLocation>
        <location evidence="1">Membrane</location>
        <topology evidence="1">Multi-pass membrane protein</topology>
    </subcellularLocation>
</comment>
<comment type="caution">
    <text evidence="7">The sequence shown here is derived from an EMBL/GenBank/DDBJ whole genome shotgun (WGS) entry which is preliminary data.</text>
</comment>
<feature type="transmembrane region" description="Helical" evidence="6">
    <location>
        <begin position="170"/>
        <end position="197"/>
    </location>
</feature>
<evidence type="ECO:0000313" key="7">
    <source>
        <dbReference type="EMBL" id="TKA82591.1"/>
    </source>
</evidence>
<proteinExistence type="predicted"/>
<evidence type="ECO:0000313" key="8">
    <source>
        <dbReference type="Proteomes" id="UP000309340"/>
    </source>
</evidence>
<dbReference type="GO" id="GO:0022857">
    <property type="term" value="F:transmembrane transporter activity"/>
    <property type="evidence" value="ECO:0007669"/>
    <property type="project" value="InterPro"/>
</dbReference>
<evidence type="ECO:0000256" key="3">
    <source>
        <dbReference type="ARBA" id="ARBA00022692"/>
    </source>
</evidence>
<feature type="transmembrane region" description="Helical" evidence="6">
    <location>
        <begin position="309"/>
        <end position="329"/>
    </location>
</feature>
<feature type="transmembrane region" description="Helical" evidence="6">
    <location>
        <begin position="85"/>
        <end position="103"/>
    </location>
</feature>
<dbReference type="OrthoDB" id="3257095at2759"/>
<evidence type="ECO:0000256" key="6">
    <source>
        <dbReference type="SAM" id="Phobius"/>
    </source>
</evidence>
<keyword evidence="8" id="KW-1185">Reference proteome</keyword>
<feature type="transmembrane region" description="Helical" evidence="6">
    <location>
        <begin position="276"/>
        <end position="297"/>
    </location>
</feature>
<reference evidence="7 8" key="1">
    <citation type="submission" date="2017-03" db="EMBL/GenBank/DDBJ databases">
        <title>Genomes of endolithic fungi from Antarctica.</title>
        <authorList>
            <person name="Coleine C."/>
            <person name="Masonjones S."/>
            <person name="Stajich J.E."/>
        </authorList>
    </citation>
    <scope>NUCLEOTIDE SEQUENCE [LARGE SCALE GENOMIC DNA]</scope>
    <source>
        <strain evidence="7 8">CCFEE 5184</strain>
    </source>
</reference>
<sequence length="345" mass="37486">MVLLVYPNADVSTLWQTTLMVFLFVLLTVAFNVFFAHHLPLAEGIVLFLHIFAFFAFLLTLWIMADHAPAAQVFTTFHDGGGWGNVGLSCLVGLATPIWCFIGPDAGAHMSEELKDASLQLPKAMMWATFGNGIMGIGMLITFCFCITDLDALLNSDSNYPIIQVLFNATASYAGTIFLGSVLLVLLFFSTVTTVASASRQTWAFSRDCLLVCLGVSLILSAINFGSQTALNAVLSVSNAALIFSYIVSIGCVRLKRLRGEPLLPRRWSLGKWGAPLNDITLVSLFIGFVFSFFPASPSLGDPAWAADFNWAIVIFSATCLLALVYYICGGSRRYVAPVALVKQE</sequence>
<keyword evidence="4 6" id="KW-1133">Transmembrane helix</keyword>
<feature type="transmembrane region" description="Helical" evidence="6">
    <location>
        <begin position="14"/>
        <end position="35"/>
    </location>
</feature>
<gene>
    <name evidence="7" type="ORF">B0A55_01374</name>
</gene>
<evidence type="ECO:0000256" key="1">
    <source>
        <dbReference type="ARBA" id="ARBA00004141"/>
    </source>
</evidence>
<protein>
    <recommendedName>
        <fullName evidence="9">Amino acid permease/ SLC12A domain-containing protein</fullName>
    </recommendedName>
</protein>
<dbReference type="Proteomes" id="UP000309340">
    <property type="component" value="Unassembled WGS sequence"/>
</dbReference>